<accession>A0A7V2F5S8</accession>
<name>A0A7V2F5S8_RHOMR</name>
<dbReference type="Gene3D" id="3.40.50.1010">
    <property type="entry name" value="5'-nuclease"/>
    <property type="match status" value="1"/>
</dbReference>
<sequence>MPHRLRSSKPSVYPAALFVDYEELYPLIAQKVSTDAPADRYLSDLLYNLRRYLLLRRRWRVVHARVYGDFEALPDGLFIQRSLAEQGLTPCFIPQLDHLDAKLQLCVDALSTLNSYPEIQAFIVVSGRSSYLPLLEHLRARGRQVALLQLLSPEDHVLERLGERALLDPHMLMDHTGSRHLLARLESTAESRSAATPTFHALGDDPIALQTLALIEEHFGRYEEVYLTPLLRKMSETFAPEIDPKEVINRLEAAGAVRLERRRGFPYDYTVLIVESAHPDVQRVRETFTTQITETKELSNTARVEALNTPAPSTS</sequence>
<dbReference type="AlphaFoldDB" id="A0A7V2F5S8"/>
<protein>
    <submittedName>
        <fullName evidence="2">NYN domain-containing protein</fullName>
    </submittedName>
</protein>
<dbReference type="InterPro" id="IPR021139">
    <property type="entry name" value="NYN"/>
</dbReference>
<dbReference type="Pfam" id="PF01936">
    <property type="entry name" value="NYN"/>
    <property type="match status" value="1"/>
</dbReference>
<evidence type="ECO:0000313" key="2">
    <source>
        <dbReference type="EMBL" id="HER95243.1"/>
    </source>
</evidence>
<dbReference type="EMBL" id="DSGB01000002">
    <property type="protein sequence ID" value="HER95243.1"/>
    <property type="molecule type" value="Genomic_DNA"/>
</dbReference>
<comment type="caution">
    <text evidence="2">The sequence shown here is derived from an EMBL/GenBank/DDBJ whole genome shotgun (WGS) entry which is preliminary data.</text>
</comment>
<dbReference type="GO" id="GO:0004540">
    <property type="term" value="F:RNA nuclease activity"/>
    <property type="evidence" value="ECO:0007669"/>
    <property type="project" value="InterPro"/>
</dbReference>
<proteinExistence type="predicted"/>
<organism evidence="2">
    <name type="scientific">Rhodothermus marinus</name>
    <name type="common">Rhodothermus obamensis</name>
    <dbReference type="NCBI Taxonomy" id="29549"/>
    <lineage>
        <taxon>Bacteria</taxon>
        <taxon>Pseudomonadati</taxon>
        <taxon>Rhodothermota</taxon>
        <taxon>Rhodothermia</taxon>
        <taxon>Rhodothermales</taxon>
        <taxon>Rhodothermaceae</taxon>
        <taxon>Rhodothermus</taxon>
    </lineage>
</organism>
<reference evidence="2" key="1">
    <citation type="journal article" date="2020" name="mSystems">
        <title>Genome- and Community-Level Interaction Insights into Carbon Utilization and Element Cycling Functions of Hydrothermarchaeota in Hydrothermal Sediment.</title>
        <authorList>
            <person name="Zhou Z."/>
            <person name="Liu Y."/>
            <person name="Xu W."/>
            <person name="Pan J."/>
            <person name="Luo Z.H."/>
            <person name="Li M."/>
        </authorList>
    </citation>
    <scope>NUCLEOTIDE SEQUENCE [LARGE SCALE GENOMIC DNA]</scope>
    <source>
        <strain evidence="2">SpSt-143</strain>
    </source>
</reference>
<evidence type="ECO:0000259" key="1">
    <source>
        <dbReference type="Pfam" id="PF01936"/>
    </source>
</evidence>
<feature type="domain" description="NYN" evidence="1">
    <location>
        <begin position="15"/>
        <end position="148"/>
    </location>
</feature>
<gene>
    <name evidence="2" type="ORF">ENO59_01785</name>
</gene>